<dbReference type="Pfam" id="PF03031">
    <property type="entry name" value="NIF"/>
    <property type="match status" value="1"/>
</dbReference>
<dbReference type="EMBL" id="JARRAG010000002">
    <property type="protein sequence ID" value="MDG3007764.1"/>
    <property type="molecule type" value="Genomic_DNA"/>
</dbReference>
<evidence type="ECO:0000259" key="1">
    <source>
        <dbReference type="PROSITE" id="PS50969"/>
    </source>
</evidence>
<gene>
    <name evidence="2" type="ORF">PZE19_28715</name>
</gene>
<reference evidence="2 3" key="1">
    <citation type="submission" date="2023-03" db="EMBL/GenBank/DDBJ databases">
        <title>Paludisphaera mucosa sp. nov. a novel planctomycete from northern fen.</title>
        <authorList>
            <person name="Ivanova A."/>
        </authorList>
    </citation>
    <scope>NUCLEOTIDE SEQUENCE [LARGE SCALE GENOMIC DNA]</scope>
    <source>
        <strain evidence="2 3">Pla2</strain>
    </source>
</reference>
<proteinExistence type="predicted"/>
<dbReference type="InterPro" id="IPR050365">
    <property type="entry name" value="TIM50"/>
</dbReference>
<comment type="caution">
    <text evidence="2">The sequence shown here is derived from an EMBL/GenBank/DDBJ whole genome shotgun (WGS) entry which is preliminary data.</text>
</comment>
<dbReference type="Gene3D" id="3.40.50.1000">
    <property type="entry name" value="HAD superfamily/HAD-like"/>
    <property type="match status" value="1"/>
</dbReference>
<organism evidence="2 3">
    <name type="scientific">Paludisphaera mucosa</name>
    <dbReference type="NCBI Taxonomy" id="3030827"/>
    <lineage>
        <taxon>Bacteria</taxon>
        <taxon>Pseudomonadati</taxon>
        <taxon>Planctomycetota</taxon>
        <taxon>Planctomycetia</taxon>
        <taxon>Isosphaerales</taxon>
        <taxon>Isosphaeraceae</taxon>
        <taxon>Paludisphaera</taxon>
    </lineage>
</organism>
<dbReference type="GO" id="GO:0016787">
    <property type="term" value="F:hydrolase activity"/>
    <property type="evidence" value="ECO:0007669"/>
    <property type="project" value="UniProtKB-KW"/>
</dbReference>
<sequence>MARDPDLARPSAAMLLILDLDETLIHAAKGPPPRPADFVVGAYSVWKRPHLDAFLTSCAGWATPAFWSSATDAYVRHVVDAILPAGLAPAFAWGRGRCTRRQDPETREDVLLKDLAKVRRRGFDLRRTLIVDDTPGKVARHYGNAVYVPPYFGDPDDDVLPRLADYLATLRDAADVRVLEKRGWLPAGRG</sequence>
<accession>A0ABT6FJP5</accession>
<protein>
    <submittedName>
        <fullName evidence="2">HAD family hydrolase</fullName>
        <ecNumber evidence="2">3.1.3.-</ecNumber>
    </submittedName>
</protein>
<dbReference type="PROSITE" id="PS50969">
    <property type="entry name" value="FCP1"/>
    <property type="match status" value="1"/>
</dbReference>
<keyword evidence="3" id="KW-1185">Reference proteome</keyword>
<dbReference type="InterPro" id="IPR004274">
    <property type="entry name" value="FCP1_dom"/>
</dbReference>
<evidence type="ECO:0000313" key="3">
    <source>
        <dbReference type="Proteomes" id="UP001216907"/>
    </source>
</evidence>
<name>A0ABT6FJP5_9BACT</name>
<dbReference type="PANTHER" id="PTHR12210">
    <property type="entry name" value="DULLARD PROTEIN PHOSPHATASE"/>
    <property type="match status" value="1"/>
</dbReference>
<keyword evidence="2" id="KW-0378">Hydrolase</keyword>
<dbReference type="Proteomes" id="UP001216907">
    <property type="component" value="Unassembled WGS sequence"/>
</dbReference>
<dbReference type="InterPro" id="IPR023214">
    <property type="entry name" value="HAD_sf"/>
</dbReference>
<dbReference type="InterPro" id="IPR036412">
    <property type="entry name" value="HAD-like_sf"/>
</dbReference>
<feature type="domain" description="FCP1 homology" evidence="1">
    <location>
        <begin position="9"/>
        <end position="170"/>
    </location>
</feature>
<dbReference type="SMART" id="SM00577">
    <property type="entry name" value="CPDc"/>
    <property type="match status" value="1"/>
</dbReference>
<evidence type="ECO:0000313" key="2">
    <source>
        <dbReference type="EMBL" id="MDG3007764.1"/>
    </source>
</evidence>
<dbReference type="EC" id="3.1.3.-" evidence="2"/>
<dbReference type="SUPFAM" id="SSF56784">
    <property type="entry name" value="HAD-like"/>
    <property type="match status" value="1"/>
</dbReference>
<dbReference type="RefSeq" id="WP_277864036.1">
    <property type="nucleotide sequence ID" value="NZ_JARRAG010000002.1"/>
</dbReference>